<comment type="similarity">
    <text evidence="1">Belongs to the alkylbase DNA glycosidase AlkA family.</text>
</comment>
<name>A0AAV8U0H9_9ROSI</name>
<evidence type="ECO:0000313" key="7">
    <source>
        <dbReference type="Proteomes" id="UP001159364"/>
    </source>
</evidence>
<dbReference type="InterPro" id="IPR003265">
    <property type="entry name" value="HhH-GPD_domain"/>
</dbReference>
<comment type="caution">
    <text evidence="6">The sequence shown here is derived from an EMBL/GenBank/DDBJ whole genome shotgun (WGS) entry which is preliminary data.</text>
</comment>
<evidence type="ECO:0000256" key="2">
    <source>
        <dbReference type="ARBA" id="ARBA00022763"/>
    </source>
</evidence>
<dbReference type="PANTHER" id="PTHR43003">
    <property type="entry name" value="DNA-3-METHYLADENINE GLYCOSYLASE"/>
    <property type="match status" value="1"/>
</dbReference>
<dbReference type="GO" id="GO:0032131">
    <property type="term" value="F:alkylated DNA binding"/>
    <property type="evidence" value="ECO:0007669"/>
    <property type="project" value="TreeGrafter"/>
</dbReference>
<dbReference type="SMART" id="SM00478">
    <property type="entry name" value="ENDO3c"/>
    <property type="match status" value="1"/>
</dbReference>
<keyword evidence="3" id="KW-0234">DNA repair</keyword>
<organism evidence="6 7">
    <name type="scientific">Erythroxylum novogranatense</name>
    <dbReference type="NCBI Taxonomy" id="1862640"/>
    <lineage>
        <taxon>Eukaryota</taxon>
        <taxon>Viridiplantae</taxon>
        <taxon>Streptophyta</taxon>
        <taxon>Embryophyta</taxon>
        <taxon>Tracheophyta</taxon>
        <taxon>Spermatophyta</taxon>
        <taxon>Magnoliopsida</taxon>
        <taxon>eudicotyledons</taxon>
        <taxon>Gunneridae</taxon>
        <taxon>Pentapetalae</taxon>
        <taxon>rosids</taxon>
        <taxon>fabids</taxon>
        <taxon>Malpighiales</taxon>
        <taxon>Erythroxylaceae</taxon>
        <taxon>Erythroxylum</taxon>
    </lineage>
</organism>
<evidence type="ECO:0000256" key="4">
    <source>
        <dbReference type="SAM" id="MobiDB-lite"/>
    </source>
</evidence>
<protein>
    <recommendedName>
        <fullName evidence="5">HhH-GPD domain-containing protein</fullName>
    </recommendedName>
</protein>
<dbReference type="FunFam" id="1.10.1670.40:FF:000001">
    <property type="entry name" value="Probable DNA-3-methyladenine glycosylase 2"/>
    <property type="match status" value="1"/>
</dbReference>
<dbReference type="PANTHER" id="PTHR43003:SF5">
    <property type="entry name" value="DNA-3-METHYLADENINE GLYCOSYLASE"/>
    <property type="match status" value="1"/>
</dbReference>
<evidence type="ECO:0000256" key="3">
    <source>
        <dbReference type="ARBA" id="ARBA00023204"/>
    </source>
</evidence>
<dbReference type="AlphaFoldDB" id="A0AAV8U0H9"/>
<sequence>MTGTECRGLGLRGHRATERRKILKSENVKNTRRPHCHSLVAPLPHGRTIPTPTPTPSASQPHSQSSPHETFIASTAPPQAASPLAKIPARPRKIRKLSPETASETSKTSKPNKTRPIQQRLTLAVVARSLSCEGEMENAIRYLRESDPLLAPLIDAHPPPVLETFRTPFLALTRSILYQQLALKAGASIFTRFVSLCGGAAAVVPETVLALAPQQLRQIGVSGRKASYLHDLARKYQNGILSDAAILNMDDKSLFTMLTMVNGIGSWSVHMFMIFSLHRPDVLPINDLAVRKGVQLLYNLEELPRPSQMDQLCEKWRPYRSVASWYMWRFVEMKGSPSSAIAVATGTALTQQHQEEEQQQQPELLDPLNGILNLGSCIERLCLLLVNRGLLDCSWYRGLRLGTMIQTLDEMWICCSRGNDNNCILY</sequence>
<evidence type="ECO:0000256" key="1">
    <source>
        <dbReference type="ARBA" id="ARBA00010817"/>
    </source>
</evidence>
<proteinExistence type="inferred from homology"/>
<gene>
    <name evidence="6" type="ORF">K2173_027870</name>
</gene>
<feature type="compositionally biased region" description="Basic and acidic residues" evidence="4">
    <location>
        <begin position="15"/>
        <end position="29"/>
    </location>
</feature>
<dbReference type="GO" id="GO:0006285">
    <property type="term" value="P:base-excision repair, AP site formation"/>
    <property type="evidence" value="ECO:0007669"/>
    <property type="project" value="TreeGrafter"/>
</dbReference>
<dbReference type="Gene3D" id="1.10.340.30">
    <property type="entry name" value="Hypothetical protein, domain 2"/>
    <property type="match status" value="1"/>
</dbReference>
<dbReference type="GO" id="GO:0008725">
    <property type="term" value="F:DNA-3-methyladenine glycosylase activity"/>
    <property type="evidence" value="ECO:0007669"/>
    <property type="project" value="TreeGrafter"/>
</dbReference>
<dbReference type="InterPro" id="IPR011257">
    <property type="entry name" value="DNA_glycosylase"/>
</dbReference>
<dbReference type="GO" id="GO:0006307">
    <property type="term" value="P:DNA alkylation repair"/>
    <property type="evidence" value="ECO:0007669"/>
    <property type="project" value="TreeGrafter"/>
</dbReference>
<dbReference type="EMBL" id="JAIWQS010000002">
    <property type="protein sequence ID" value="KAJ8772693.1"/>
    <property type="molecule type" value="Genomic_DNA"/>
</dbReference>
<accession>A0AAV8U0H9</accession>
<keyword evidence="2" id="KW-0227">DNA damage</keyword>
<keyword evidence="7" id="KW-1185">Reference proteome</keyword>
<dbReference type="Proteomes" id="UP001159364">
    <property type="component" value="Linkage Group LG02"/>
</dbReference>
<dbReference type="GO" id="GO:0005634">
    <property type="term" value="C:nucleus"/>
    <property type="evidence" value="ECO:0007669"/>
    <property type="project" value="TreeGrafter"/>
</dbReference>
<feature type="region of interest" description="Disordered" evidence="4">
    <location>
        <begin position="1"/>
        <end position="117"/>
    </location>
</feature>
<dbReference type="GO" id="GO:0043916">
    <property type="term" value="F:DNA-7-methylguanine glycosylase activity"/>
    <property type="evidence" value="ECO:0007669"/>
    <property type="project" value="TreeGrafter"/>
</dbReference>
<dbReference type="Gene3D" id="1.10.1670.40">
    <property type="match status" value="1"/>
</dbReference>
<dbReference type="FunFam" id="1.10.340.30:FF:000004">
    <property type="entry name" value="DNA-3-methyladenine glycosylase II"/>
    <property type="match status" value="1"/>
</dbReference>
<dbReference type="InterPro" id="IPR051912">
    <property type="entry name" value="Alkylbase_DNA_Glycosylase/TA"/>
</dbReference>
<dbReference type="GO" id="GO:0032993">
    <property type="term" value="C:protein-DNA complex"/>
    <property type="evidence" value="ECO:0007669"/>
    <property type="project" value="TreeGrafter"/>
</dbReference>
<feature type="domain" description="HhH-GPD" evidence="5">
    <location>
        <begin position="177"/>
        <end position="332"/>
    </location>
</feature>
<dbReference type="SUPFAM" id="SSF48150">
    <property type="entry name" value="DNA-glycosylase"/>
    <property type="match status" value="1"/>
</dbReference>
<feature type="compositionally biased region" description="Polar residues" evidence="4">
    <location>
        <begin position="100"/>
        <end position="117"/>
    </location>
</feature>
<evidence type="ECO:0000313" key="6">
    <source>
        <dbReference type="EMBL" id="KAJ8772693.1"/>
    </source>
</evidence>
<dbReference type="Pfam" id="PF00730">
    <property type="entry name" value="HhH-GPD"/>
    <property type="match status" value="1"/>
</dbReference>
<feature type="compositionally biased region" description="Low complexity" evidence="4">
    <location>
        <begin position="56"/>
        <end position="68"/>
    </location>
</feature>
<dbReference type="CDD" id="cd00056">
    <property type="entry name" value="ENDO3c"/>
    <property type="match status" value="1"/>
</dbReference>
<reference evidence="6 7" key="1">
    <citation type="submission" date="2021-09" db="EMBL/GenBank/DDBJ databases">
        <title>Genomic insights and catalytic innovation underlie evolution of tropane alkaloids biosynthesis.</title>
        <authorList>
            <person name="Wang Y.-J."/>
            <person name="Tian T."/>
            <person name="Huang J.-P."/>
            <person name="Huang S.-X."/>
        </authorList>
    </citation>
    <scope>NUCLEOTIDE SEQUENCE [LARGE SCALE GENOMIC DNA]</scope>
    <source>
        <strain evidence="6">KIB-2018</strain>
        <tissue evidence="6">Leaf</tissue>
    </source>
</reference>
<evidence type="ECO:0000259" key="5">
    <source>
        <dbReference type="SMART" id="SM00478"/>
    </source>
</evidence>